<name>A0A9W6EWK0_9FLAO</name>
<gene>
    <name evidence="1" type="ORF">NBRC110019_30480</name>
</gene>
<evidence type="ECO:0000313" key="2">
    <source>
        <dbReference type="Proteomes" id="UP001143545"/>
    </source>
</evidence>
<dbReference type="Proteomes" id="UP001143545">
    <property type="component" value="Unassembled WGS sequence"/>
</dbReference>
<reference evidence="1" key="1">
    <citation type="submission" date="2022-07" db="EMBL/GenBank/DDBJ databases">
        <title>Taxonomy of Novel Oxalotrophic and Methylotrophic Bacteria.</title>
        <authorList>
            <person name="Sahin N."/>
            <person name="Tani A."/>
        </authorList>
    </citation>
    <scope>NUCLEOTIDE SEQUENCE</scope>
    <source>
        <strain evidence="1">AM327</strain>
    </source>
</reference>
<keyword evidence="2" id="KW-1185">Reference proteome</keyword>
<comment type="caution">
    <text evidence="1">The sequence shown here is derived from an EMBL/GenBank/DDBJ whole genome shotgun (WGS) entry which is preliminary data.</text>
</comment>
<dbReference type="AlphaFoldDB" id="A0A9W6EWK0"/>
<dbReference type="RefSeq" id="WP_281756356.1">
    <property type="nucleotide sequence ID" value="NZ_BRVP01000030.1"/>
</dbReference>
<accession>A0A9W6EWK0</accession>
<organism evidence="1 2">
    <name type="scientific">Neptunitalea chrysea</name>
    <dbReference type="NCBI Taxonomy" id="1647581"/>
    <lineage>
        <taxon>Bacteria</taxon>
        <taxon>Pseudomonadati</taxon>
        <taxon>Bacteroidota</taxon>
        <taxon>Flavobacteriia</taxon>
        <taxon>Flavobacteriales</taxon>
        <taxon>Flavobacteriaceae</taxon>
        <taxon>Neptunitalea</taxon>
    </lineage>
</organism>
<proteinExistence type="predicted"/>
<sequence>MIVKCIHNTGAALTGYERKPLGTSEHTQYGELDIGKEYLVMGMIMKRGYLTYLLDDSGIISACPSQLFDISNSTIPVDWHFKAFTKEHSDYLNKEAVWGYHELVFDDTHYEKLVEGEEEAERIYFKRKIELEKELAEQQ</sequence>
<dbReference type="EMBL" id="BRVP01000030">
    <property type="protein sequence ID" value="GLB54007.1"/>
    <property type="molecule type" value="Genomic_DNA"/>
</dbReference>
<protein>
    <submittedName>
        <fullName evidence="1">Uncharacterized protein</fullName>
    </submittedName>
</protein>
<evidence type="ECO:0000313" key="1">
    <source>
        <dbReference type="EMBL" id="GLB54007.1"/>
    </source>
</evidence>